<comment type="caution">
    <text evidence="1">The sequence shown here is derived from an EMBL/GenBank/DDBJ whole genome shotgun (WGS) entry which is preliminary data.</text>
</comment>
<proteinExistence type="predicted"/>
<dbReference type="RefSeq" id="WP_230274294.1">
    <property type="nucleotide sequence ID" value="NZ_JAJKFW010000024.1"/>
</dbReference>
<reference evidence="1" key="1">
    <citation type="submission" date="2021-11" db="EMBL/GenBank/DDBJ databases">
        <title>Genome sequence.</title>
        <authorList>
            <person name="Sun Q."/>
        </authorList>
    </citation>
    <scope>NUCLEOTIDE SEQUENCE</scope>
    <source>
        <strain evidence="1">JC740</strain>
    </source>
</reference>
<protein>
    <submittedName>
        <fullName evidence="1">Uncharacterized protein</fullName>
    </submittedName>
</protein>
<keyword evidence="2" id="KW-1185">Reference proteome</keyword>
<gene>
    <name evidence="1" type="ORF">LOC71_13725</name>
</gene>
<accession>A0ABS8NIG0</accession>
<dbReference type="Proteomes" id="UP001430306">
    <property type="component" value="Unassembled WGS sequence"/>
</dbReference>
<evidence type="ECO:0000313" key="1">
    <source>
        <dbReference type="EMBL" id="MCC9643339.1"/>
    </source>
</evidence>
<sequence>MFPFADSYQNALAVMLPKSVRWSAKQLLWGMLLLVCVGQGFLSAQSYERRGHDCQVVALDSVDTTLPNQWVSGRTAFAPWVLQRERWEPSFLDASPALQCAHRGLIGQCADRNPDDASVRGPSHPTLVSTQVRLQI</sequence>
<organism evidence="1 2">
    <name type="scientific">Rhodopirellula halodulae</name>
    <dbReference type="NCBI Taxonomy" id="2894198"/>
    <lineage>
        <taxon>Bacteria</taxon>
        <taxon>Pseudomonadati</taxon>
        <taxon>Planctomycetota</taxon>
        <taxon>Planctomycetia</taxon>
        <taxon>Pirellulales</taxon>
        <taxon>Pirellulaceae</taxon>
        <taxon>Rhodopirellula</taxon>
    </lineage>
</organism>
<evidence type="ECO:0000313" key="2">
    <source>
        <dbReference type="Proteomes" id="UP001430306"/>
    </source>
</evidence>
<dbReference type="EMBL" id="JAJKFW010000024">
    <property type="protein sequence ID" value="MCC9643339.1"/>
    <property type="molecule type" value="Genomic_DNA"/>
</dbReference>
<name>A0ABS8NIG0_9BACT</name>